<dbReference type="PROSITE" id="PS00211">
    <property type="entry name" value="ABC_TRANSPORTER_1"/>
    <property type="match status" value="2"/>
</dbReference>
<keyword evidence="5" id="KW-1185">Reference proteome</keyword>
<dbReference type="InterPro" id="IPR003439">
    <property type="entry name" value="ABC_transporter-like_ATP-bd"/>
</dbReference>
<reference evidence="4 5" key="1">
    <citation type="journal article" date="2021" name="Int. J. Syst. Evol. Microbiol.">
        <title>Amazonocrinis nigriterrae gen. nov., sp. nov., Atlanticothrix silvestris gen. nov., sp. nov. and Dendronalium phyllosphericum gen. nov., sp. nov., nostocacean cyanobacteria from Brazilian environments.</title>
        <authorList>
            <person name="Alvarenga D.O."/>
            <person name="Andreote A.P.D."/>
            <person name="Branco L.H.Z."/>
            <person name="Delbaje E."/>
            <person name="Cruz R.B."/>
            <person name="Varani A.M."/>
            <person name="Fiore M.F."/>
        </authorList>
    </citation>
    <scope>NUCLEOTIDE SEQUENCE [LARGE SCALE GENOMIC DNA]</scope>
    <source>
        <strain evidence="4 5">CENA67</strain>
    </source>
</reference>
<evidence type="ECO:0000313" key="4">
    <source>
        <dbReference type="EMBL" id="MBH8564106.1"/>
    </source>
</evidence>
<evidence type="ECO:0000313" key="5">
    <source>
        <dbReference type="Proteomes" id="UP000632766"/>
    </source>
</evidence>
<dbReference type="CDD" id="cd03215">
    <property type="entry name" value="ABC_Carb_Monos_II"/>
    <property type="match status" value="1"/>
</dbReference>
<dbReference type="SMART" id="SM00382">
    <property type="entry name" value="AAA"/>
    <property type="match status" value="1"/>
</dbReference>
<evidence type="ECO:0000259" key="3">
    <source>
        <dbReference type="PROSITE" id="PS50893"/>
    </source>
</evidence>
<sequence length="513" mass="56180">MNQLVSRLQVRNISKSYPGCLANQQVNLTILPGEIHALLGENGAGKSTLMKIIYGLVRPDAGEIFWEGKQINLHSPSQARNLGIGMVFQHFSLFDTLTATENIALTLSPKEKWNLLRLSQKIRTLSEAYGLNIECDRPVHTLSVGEKQRLEILRCLYHKTKLLILDEPTAVLTPQETEKLFATLQQIASDGCSILFSSHKLPEVQFLCSNATILRQGQVVAQCNPQQETPASLAKLMIGSEQGGGEEFYQTLISGKQQKEKPLGPVCLQVNNLCLKSQNPYGMMLQHIDLQVHIGEIVGIAGVAGNGQTELLAALSGEILCPQPEMILLGEMPIGDCGVAKRRRLGLAYVPEERLQKGVVSNFSLLENALLTAHSQGLVSRGRIRFRKLKAWTQRICDAFNVSPAVIDMPAASLSGGNLQKFIMGREISQNPAVLIAAHPTWGVDVSATASIHQALIEIRDHGAAVLMISEDLDELFALCDRIGAIYKGQLSAFKPVTQTSRDEIGRWMAGLE</sequence>
<dbReference type="EMBL" id="JAECZC010000035">
    <property type="protein sequence ID" value="MBH8564106.1"/>
    <property type="molecule type" value="Genomic_DNA"/>
</dbReference>
<keyword evidence="1" id="KW-0547">Nucleotide-binding</keyword>
<comment type="caution">
    <text evidence="4">The sequence shown here is derived from an EMBL/GenBank/DDBJ whole genome shotgun (WGS) entry which is preliminary data.</text>
</comment>
<dbReference type="PROSITE" id="PS50893">
    <property type="entry name" value="ABC_TRANSPORTER_2"/>
    <property type="match status" value="2"/>
</dbReference>
<accession>A0A8J7LAI0</accession>
<dbReference type="CDD" id="cd03216">
    <property type="entry name" value="ABC_Carb_Monos_I"/>
    <property type="match status" value="1"/>
</dbReference>
<evidence type="ECO:0000256" key="1">
    <source>
        <dbReference type="ARBA" id="ARBA00022741"/>
    </source>
</evidence>
<dbReference type="Proteomes" id="UP000632766">
    <property type="component" value="Unassembled WGS sequence"/>
</dbReference>
<dbReference type="GO" id="GO:0016887">
    <property type="term" value="F:ATP hydrolysis activity"/>
    <property type="evidence" value="ECO:0007669"/>
    <property type="project" value="InterPro"/>
</dbReference>
<dbReference type="AlphaFoldDB" id="A0A8J7LAI0"/>
<dbReference type="InterPro" id="IPR003593">
    <property type="entry name" value="AAA+_ATPase"/>
</dbReference>
<dbReference type="Pfam" id="PF00005">
    <property type="entry name" value="ABC_tran"/>
    <property type="match status" value="2"/>
</dbReference>
<dbReference type="RefSeq" id="WP_198125964.1">
    <property type="nucleotide sequence ID" value="NZ_JAECZC010000035.1"/>
</dbReference>
<dbReference type="PANTHER" id="PTHR43790">
    <property type="entry name" value="CARBOHYDRATE TRANSPORT ATP-BINDING PROTEIN MG119-RELATED"/>
    <property type="match status" value="1"/>
</dbReference>
<dbReference type="PANTHER" id="PTHR43790:SF4">
    <property type="entry name" value="GUANOSINE IMPORT ATP-BINDING PROTEIN NUPO"/>
    <property type="match status" value="1"/>
</dbReference>
<feature type="domain" description="ABC transporter" evidence="3">
    <location>
        <begin position="268"/>
        <end position="513"/>
    </location>
</feature>
<name>A0A8J7LAI0_9NOST</name>
<organism evidence="4 5">
    <name type="scientific">Amazonocrinis nigriterrae CENA67</name>
    <dbReference type="NCBI Taxonomy" id="2794033"/>
    <lineage>
        <taxon>Bacteria</taxon>
        <taxon>Bacillati</taxon>
        <taxon>Cyanobacteriota</taxon>
        <taxon>Cyanophyceae</taxon>
        <taxon>Nostocales</taxon>
        <taxon>Nostocaceae</taxon>
        <taxon>Amazonocrinis</taxon>
        <taxon>Amazonocrinis nigriterrae</taxon>
    </lineage>
</organism>
<protein>
    <submittedName>
        <fullName evidence="4">ABC transporter ATP-binding protein</fullName>
    </submittedName>
</protein>
<dbReference type="InterPro" id="IPR050107">
    <property type="entry name" value="ABC_carbohydrate_import_ATPase"/>
</dbReference>
<dbReference type="SUPFAM" id="SSF52540">
    <property type="entry name" value="P-loop containing nucleoside triphosphate hydrolases"/>
    <property type="match status" value="2"/>
</dbReference>
<keyword evidence="2 4" id="KW-0067">ATP-binding</keyword>
<evidence type="ECO:0000256" key="2">
    <source>
        <dbReference type="ARBA" id="ARBA00022840"/>
    </source>
</evidence>
<dbReference type="InterPro" id="IPR027417">
    <property type="entry name" value="P-loop_NTPase"/>
</dbReference>
<gene>
    <name evidence="4" type="ORF">I8748_18265</name>
</gene>
<dbReference type="GO" id="GO:0005524">
    <property type="term" value="F:ATP binding"/>
    <property type="evidence" value="ECO:0007669"/>
    <property type="project" value="UniProtKB-KW"/>
</dbReference>
<dbReference type="InterPro" id="IPR017871">
    <property type="entry name" value="ABC_transporter-like_CS"/>
</dbReference>
<dbReference type="Gene3D" id="3.40.50.300">
    <property type="entry name" value="P-loop containing nucleotide triphosphate hydrolases"/>
    <property type="match status" value="2"/>
</dbReference>
<feature type="domain" description="ABC transporter" evidence="3">
    <location>
        <begin position="8"/>
        <end position="241"/>
    </location>
</feature>
<proteinExistence type="predicted"/>